<proteinExistence type="predicted"/>
<name>A0A0F9AJM0_9ZZZZ</name>
<comment type="caution">
    <text evidence="1">The sequence shown here is derived from an EMBL/GenBank/DDBJ whole genome shotgun (WGS) entry which is preliminary data.</text>
</comment>
<gene>
    <name evidence="1" type="ORF">LCGC14_2564050</name>
</gene>
<protein>
    <submittedName>
        <fullName evidence="1">Uncharacterized protein</fullName>
    </submittedName>
</protein>
<dbReference type="AlphaFoldDB" id="A0A0F9AJM0"/>
<reference evidence="1" key="1">
    <citation type="journal article" date="2015" name="Nature">
        <title>Complex archaea that bridge the gap between prokaryotes and eukaryotes.</title>
        <authorList>
            <person name="Spang A."/>
            <person name="Saw J.H."/>
            <person name="Jorgensen S.L."/>
            <person name="Zaremba-Niedzwiedzka K."/>
            <person name="Martijn J."/>
            <person name="Lind A.E."/>
            <person name="van Eijk R."/>
            <person name="Schleper C."/>
            <person name="Guy L."/>
            <person name="Ettema T.J."/>
        </authorList>
    </citation>
    <scope>NUCLEOTIDE SEQUENCE</scope>
</reference>
<dbReference type="EMBL" id="LAZR01042401">
    <property type="protein sequence ID" value="KKL09615.1"/>
    <property type="molecule type" value="Genomic_DNA"/>
</dbReference>
<accession>A0A0F9AJM0</accession>
<feature type="non-terminal residue" evidence="1">
    <location>
        <position position="25"/>
    </location>
</feature>
<organism evidence="1">
    <name type="scientific">marine sediment metagenome</name>
    <dbReference type="NCBI Taxonomy" id="412755"/>
    <lineage>
        <taxon>unclassified sequences</taxon>
        <taxon>metagenomes</taxon>
        <taxon>ecological metagenomes</taxon>
    </lineage>
</organism>
<evidence type="ECO:0000313" key="1">
    <source>
        <dbReference type="EMBL" id="KKL09615.1"/>
    </source>
</evidence>
<sequence length="25" mass="2785">MSMQVELHWSPSAQRTGLIGVWAVT</sequence>